<reference evidence="2" key="1">
    <citation type="submission" date="2021-07" db="EMBL/GenBank/DDBJ databases">
        <authorList>
            <person name="Durling M."/>
        </authorList>
    </citation>
    <scope>NUCLEOTIDE SEQUENCE</scope>
</reference>
<feature type="chain" id="PRO_5040428100" evidence="1">
    <location>
        <begin position="20"/>
        <end position="77"/>
    </location>
</feature>
<keyword evidence="3" id="KW-1185">Reference proteome</keyword>
<dbReference type="EMBL" id="CAJVRM010000291">
    <property type="protein sequence ID" value="CAG8978985.1"/>
    <property type="molecule type" value="Genomic_DNA"/>
</dbReference>
<evidence type="ECO:0000313" key="3">
    <source>
        <dbReference type="Proteomes" id="UP000701801"/>
    </source>
</evidence>
<protein>
    <submittedName>
        <fullName evidence="2">Uncharacterized protein</fullName>
    </submittedName>
</protein>
<dbReference type="AlphaFoldDB" id="A0A9N9LTS4"/>
<keyword evidence="1" id="KW-0732">Signal</keyword>
<evidence type="ECO:0000256" key="1">
    <source>
        <dbReference type="SAM" id="SignalP"/>
    </source>
</evidence>
<evidence type="ECO:0000313" key="2">
    <source>
        <dbReference type="EMBL" id="CAG8978985.1"/>
    </source>
</evidence>
<sequence>MQFSQLLITVMALITTTIAMPLEAREADPHALTSLLPYTNTAASTLSKVPVNQLVSDTSDMEIAAHHDQSALSFRGN</sequence>
<feature type="signal peptide" evidence="1">
    <location>
        <begin position="1"/>
        <end position="19"/>
    </location>
</feature>
<dbReference type="Proteomes" id="UP000701801">
    <property type="component" value="Unassembled WGS sequence"/>
</dbReference>
<gene>
    <name evidence="2" type="ORF">HYALB_00011029</name>
</gene>
<name>A0A9N9LTS4_9HELO</name>
<organism evidence="2 3">
    <name type="scientific">Hymenoscyphus albidus</name>
    <dbReference type="NCBI Taxonomy" id="595503"/>
    <lineage>
        <taxon>Eukaryota</taxon>
        <taxon>Fungi</taxon>
        <taxon>Dikarya</taxon>
        <taxon>Ascomycota</taxon>
        <taxon>Pezizomycotina</taxon>
        <taxon>Leotiomycetes</taxon>
        <taxon>Helotiales</taxon>
        <taxon>Helotiaceae</taxon>
        <taxon>Hymenoscyphus</taxon>
    </lineage>
</organism>
<proteinExistence type="predicted"/>
<comment type="caution">
    <text evidence="2">The sequence shown here is derived from an EMBL/GenBank/DDBJ whole genome shotgun (WGS) entry which is preliminary data.</text>
</comment>
<accession>A0A9N9LTS4</accession>